<dbReference type="InterPro" id="IPR023932">
    <property type="entry name" value="CE1759_FMN_reduct"/>
</dbReference>
<evidence type="ECO:0000256" key="1">
    <source>
        <dbReference type="ARBA" id="ARBA00022630"/>
    </source>
</evidence>
<name>A0A511Z1J9_9CELL</name>
<evidence type="ECO:0000259" key="4">
    <source>
        <dbReference type="Pfam" id="PF03358"/>
    </source>
</evidence>
<proteinExistence type="predicted"/>
<dbReference type="RefSeq" id="WP_034246274.1">
    <property type="nucleotide sequence ID" value="NZ_BJYK01000011.1"/>
</dbReference>
<evidence type="ECO:0000256" key="3">
    <source>
        <dbReference type="ARBA" id="ARBA00023002"/>
    </source>
</evidence>
<keyword evidence="1" id="KW-0285">Flavoprotein</keyword>
<dbReference type="InterPro" id="IPR029039">
    <property type="entry name" value="Flavoprotein-like_sf"/>
</dbReference>
<dbReference type="PANTHER" id="PTHR43408:SF2">
    <property type="entry name" value="FMN REDUCTASE (NADPH)"/>
    <property type="match status" value="1"/>
</dbReference>
<comment type="caution">
    <text evidence="5">The sequence shown here is derived from an EMBL/GenBank/DDBJ whole genome shotgun (WGS) entry which is preliminary data.</text>
</comment>
<dbReference type="InterPro" id="IPR005025">
    <property type="entry name" value="FMN_Rdtase-like_dom"/>
</dbReference>
<dbReference type="AlphaFoldDB" id="A0A511Z1J9"/>
<dbReference type="NCBIfam" id="TIGR04037">
    <property type="entry name" value="LLM_duo_CE1759"/>
    <property type="match status" value="1"/>
</dbReference>
<keyword evidence="3" id="KW-0560">Oxidoreductase</keyword>
<dbReference type="GO" id="GO:0016491">
    <property type="term" value="F:oxidoreductase activity"/>
    <property type="evidence" value="ECO:0007669"/>
    <property type="project" value="UniProtKB-KW"/>
</dbReference>
<gene>
    <name evidence="5" type="ORF">AFE02nite_30550</name>
</gene>
<keyword evidence="2" id="KW-0288">FMN</keyword>
<feature type="domain" description="NADPH-dependent FMN reductase-like" evidence="4">
    <location>
        <begin position="8"/>
        <end position="155"/>
    </location>
</feature>
<accession>A0A511Z1J9</accession>
<dbReference type="Proteomes" id="UP000321484">
    <property type="component" value="Unassembled WGS sequence"/>
</dbReference>
<sequence>MTGRREATIAVVSAGVSEPSSTRLLADRLGEAAVASLAARGIPAQVALVDVRLLAQDLTTMLLTGVASPALGAAMRAVTHADGLVAVSPIYSGSYNGLFKTFFDLVEKDALADVPVLLGATAGTARHSLAIEHALRPLFAYLGAVVAPTGVFAATDDFGHSAGVRADDDVAPLADRVAQGGAELARLVAASERRPPADPFALTESFEDLLRGQ</sequence>
<dbReference type="SUPFAM" id="SSF52218">
    <property type="entry name" value="Flavoproteins"/>
    <property type="match status" value="1"/>
</dbReference>
<dbReference type="InterPro" id="IPR051814">
    <property type="entry name" value="NAD(P)H-dep_FMN_reductase"/>
</dbReference>
<dbReference type="Gene3D" id="3.40.50.360">
    <property type="match status" value="1"/>
</dbReference>
<dbReference type="Pfam" id="PF03358">
    <property type="entry name" value="FMN_red"/>
    <property type="match status" value="1"/>
</dbReference>
<organism evidence="5 6">
    <name type="scientific">Actinotalea fermentans</name>
    <dbReference type="NCBI Taxonomy" id="43671"/>
    <lineage>
        <taxon>Bacteria</taxon>
        <taxon>Bacillati</taxon>
        <taxon>Actinomycetota</taxon>
        <taxon>Actinomycetes</taxon>
        <taxon>Micrococcales</taxon>
        <taxon>Cellulomonadaceae</taxon>
        <taxon>Actinotalea</taxon>
    </lineage>
</organism>
<keyword evidence="6" id="KW-1185">Reference proteome</keyword>
<dbReference type="EMBL" id="BJYK01000011">
    <property type="protein sequence ID" value="GEN81321.1"/>
    <property type="molecule type" value="Genomic_DNA"/>
</dbReference>
<dbReference type="OrthoDB" id="1643408at2"/>
<protein>
    <submittedName>
        <fullName evidence="5">FMN reductase</fullName>
    </submittedName>
</protein>
<evidence type="ECO:0000313" key="6">
    <source>
        <dbReference type="Proteomes" id="UP000321484"/>
    </source>
</evidence>
<dbReference type="PANTHER" id="PTHR43408">
    <property type="entry name" value="FMN REDUCTASE (NADPH)"/>
    <property type="match status" value="1"/>
</dbReference>
<evidence type="ECO:0000313" key="5">
    <source>
        <dbReference type="EMBL" id="GEN81321.1"/>
    </source>
</evidence>
<reference evidence="5 6" key="1">
    <citation type="submission" date="2019-07" db="EMBL/GenBank/DDBJ databases">
        <title>Whole genome shotgun sequence of Actinotalea fermentans NBRC 105374.</title>
        <authorList>
            <person name="Hosoyama A."/>
            <person name="Uohara A."/>
            <person name="Ohji S."/>
            <person name="Ichikawa N."/>
        </authorList>
    </citation>
    <scope>NUCLEOTIDE SEQUENCE [LARGE SCALE GENOMIC DNA]</scope>
    <source>
        <strain evidence="5 6">NBRC 105374</strain>
    </source>
</reference>
<evidence type="ECO:0000256" key="2">
    <source>
        <dbReference type="ARBA" id="ARBA00022643"/>
    </source>
</evidence>